<accession>A0A132DP34</accession>
<proteinExistence type="inferred from homology"/>
<dbReference type="GO" id="GO:0003700">
    <property type="term" value="F:DNA-binding transcription factor activity"/>
    <property type="evidence" value="ECO:0007669"/>
    <property type="project" value="InterPro"/>
</dbReference>
<dbReference type="GO" id="GO:0032993">
    <property type="term" value="C:protein-DNA complex"/>
    <property type="evidence" value="ECO:0007669"/>
    <property type="project" value="TreeGrafter"/>
</dbReference>
<dbReference type="InterPro" id="IPR036388">
    <property type="entry name" value="WH-like_DNA-bd_sf"/>
</dbReference>
<dbReference type="FunFam" id="1.10.10.10:FF:000001">
    <property type="entry name" value="LysR family transcriptional regulator"/>
    <property type="match status" value="1"/>
</dbReference>
<sequence length="303" mass="33379">MEFRQLRYFLAVAEYLHFTEAAEFLGIAQPPLSQQILKLEREIGTRLFIRHPRRVELTDAGRLFRERAKHIVEEAELALAEAQNAGRGLSGRLVLGFAGSIVFHPFVASLMQRFRRDYPDVLIHCEESNSPALIDKVLEARVDAALVRLPLDCRGLAVQPLVEERFLAVLPSGHRHGAEPVLALHALSDDPLVLFPRAIGPALYDAIVGACWAAGFTPTIEMESPQIPASVNLVAAGFGVTLIPESVRQAPTDRVTYHGLQGEPLRSPIVLVHRPREKSPVIQNLVRAVRTLARETADGAATP</sequence>
<keyword evidence="4" id="KW-0804">Transcription</keyword>
<dbReference type="PANTHER" id="PTHR30346">
    <property type="entry name" value="TRANSCRIPTIONAL DUAL REGULATOR HCAR-RELATED"/>
    <property type="match status" value="1"/>
</dbReference>
<dbReference type="InterPro" id="IPR000847">
    <property type="entry name" value="LysR_HTH_N"/>
</dbReference>
<gene>
    <name evidence="7" type="ORF">C6T65_24945</name>
    <name evidence="6" type="ORF">QZM33_17100</name>
</gene>
<keyword evidence="3" id="KW-0238">DNA-binding</keyword>
<dbReference type="EMBL" id="JAUJRV010000012">
    <property type="protein sequence ID" value="MDN7796655.1"/>
    <property type="molecule type" value="Genomic_DNA"/>
</dbReference>
<reference evidence="6" key="2">
    <citation type="submission" date="2023-07" db="EMBL/GenBank/DDBJ databases">
        <title>A collection of bacterial strains from the Burkholderia cepacia Research Laboratory and Repository.</title>
        <authorList>
            <person name="Lipuma J."/>
            <person name="Spilker T."/>
            <person name="Caverly L."/>
        </authorList>
    </citation>
    <scope>NUCLEOTIDE SEQUENCE</scope>
    <source>
        <strain evidence="6">AU44268</strain>
    </source>
</reference>
<dbReference type="Gene3D" id="1.10.10.10">
    <property type="entry name" value="Winged helix-like DNA-binding domain superfamily/Winged helix DNA-binding domain"/>
    <property type="match status" value="1"/>
</dbReference>
<dbReference type="RefSeq" id="WP_014725974.1">
    <property type="nucleotide sequence ID" value="NZ_CADFER010000002.1"/>
</dbReference>
<evidence type="ECO:0000313" key="7">
    <source>
        <dbReference type="EMBL" id="PRH39704.1"/>
    </source>
</evidence>
<feature type="domain" description="HTH lysR-type" evidence="5">
    <location>
        <begin position="1"/>
        <end position="58"/>
    </location>
</feature>
<evidence type="ECO:0000313" key="6">
    <source>
        <dbReference type="EMBL" id="MDN7796655.1"/>
    </source>
</evidence>
<dbReference type="Pfam" id="PF03466">
    <property type="entry name" value="LysR_substrate"/>
    <property type="match status" value="1"/>
</dbReference>
<dbReference type="AlphaFoldDB" id="A0A132DP34"/>
<evidence type="ECO:0000256" key="1">
    <source>
        <dbReference type="ARBA" id="ARBA00009437"/>
    </source>
</evidence>
<dbReference type="Pfam" id="PF00126">
    <property type="entry name" value="HTH_1"/>
    <property type="match status" value="1"/>
</dbReference>
<evidence type="ECO:0000313" key="8">
    <source>
        <dbReference type="Proteomes" id="UP000237632"/>
    </source>
</evidence>
<dbReference type="CDD" id="cd08451">
    <property type="entry name" value="PBP2_BudR"/>
    <property type="match status" value="1"/>
</dbReference>
<evidence type="ECO:0000256" key="4">
    <source>
        <dbReference type="ARBA" id="ARBA00023163"/>
    </source>
</evidence>
<dbReference type="InterPro" id="IPR036390">
    <property type="entry name" value="WH_DNA-bd_sf"/>
</dbReference>
<dbReference type="GO" id="GO:0003677">
    <property type="term" value="F:DNA binding"/>
    <property type="evidence" value="ECO:0007669"/>
    <property type="project" value="UniProtKB-KW"/>
</dbReference>
<dbReference type="EMBL" id="PVHK01000186">
    <property type="protein sequence ID" value="PRH39704.1"/>
    <property type="molecule type" value="Genomic_DNA"/>
</dbReference>
<evidence type="ECO:0000259" key="5">
    <source>
        <dbReference type="PROSITE" id="PS50931"/>
    </source>
</evidence>
<evidence type="ECO:0000256" key="2">
    <source>
        <dbReference type="ARBA" id="ARBA00023015"/>
    </source>
</evidence>
<dbReference type="PANTHER" id="PTHR30346:SF30">
    <property type="entry name" value="SMALL NEUTRAL PROTEASE REGULATORY PROTEIN"/>
    <property type="match status" value="1"/>
</dbReference>
<dbReference type="InterPro" id="IPR005119">
    <property type="entry name" value="LysR_subst-bd"/>
</dbReference>
<reference evidence="7 8" key="1">
    <citation type="submission" date="2018-03" db="EMBL/GenBank/DDBJ databases">
        <authorList>
            <person name="Nguyen K."/>
            <person name="Fouts D."/>
            <person name="Sutton G."/>
        </authorList>
    </citation>
    <scope>NUCLEOTIDE SEQUENCE [LARGE SCALE GENOMIC DNA]</scope>
    <source>
        <strain evidence="7 8">AU3578</strain>
    </source>
</reference>
<comment type="caution">
    <text evidence="7">The sequence shown here is derived from an EMBL/GenBank/DDBJ whole genome shotgun (WGS) entry which is preliminary data.</text>
</comment>
<dbReference type="SUPFAM" id="SSF46785">
    <property type="entry name" value="Winged helix' DNA-binding domain"/>
    <property type="match status" value="1"/>
</dbReference>
<dbReference type="Proteomes" id="UP000237632">
    <property type="component" value="Unassembled WGS sequence"/>
</dbReference>
<dbReference type="PRINTS" id="PR00039">
    <property type="entry name" value="HTHLYSR"/>
</dbReference>
<organism evidence="7 8">
    <name type="scientific">Burkholderia vietnamiensis</name>
    <dbReference type="NCBI Taxonomy" id="60552"/>
    <lineage>
        <taxon>Bacteria</taxon>
        <taxon>Pseudomonadati</taxon>
        <taxon>Pseudomonadota</taxon>
        <taxon>Betaproteobacteria</taxon>
        <taxon>Burkholderiales</taxon>
        <taxon>Burkholderiaceae</taxon>
        <taxon>Burkholderia</taxon>
        <taxon>Burkholderia cepacia complex</taxon>
    </lineage>
</organism>
<dbReference type="SUPFAM" id="SSF53850">
    <property type="entry name" value="Periplasmic binding protein-like II"/>
    <property type="match status" value="1"/>
</dbReference>
<dbReference type="PROSITE" id="PS50931">
    <property type="entry name" value="HTH_LYSR"/>
    <property type="match status" value="1"/>
</dbReference>
<keyword evidence="2" id="KW-0805">Transcription regulation</keyword>
<name>A0A132DP34_BURVI</name>
<dbReference type="InterPro" id="IPR037410">
    <property type="entry name" value="BudR_PBP2"/>
</dbReference>
<comment type="similarity">
    <text evidence="1">Belongs to the LysR transcriptional regulatory family.</text>
</comment>
<protein>
    <submittedName>
        <fullName evidence="7">LysR family transcriptional regulator</fullName>
    </submittedName>
</protein>
<dbReference type="Gene3D" id="3.40.190.10">
    <property type="entry name" value="Periplasmic binding protein-like II"/>
    <property type="match status" value="2"/>
</dbReference>
<evidence type="ECO:0000256" key="3">
    <source>
        <dbReference type="ARBA" id="ARBA00023125"/>
    </source>
</evidence>
<dbReference type="Proteomes" id="UP001171620">
    <property type="component" value="Unassembled WGS sequence"/>
</dbReference>